<accession>A0A974H6M0</accession>
<name>A0A974H6M0_XENLA</name>
<protein>
    <submittedName>
        <fullName evidence="2">Uncharacterized protein</fullName>
    </submittedName>
</protein>
<feature type="region of interest" description="Disordered" evidence="1">
    <location>
        <begin position="45"/>
        <end position="80"/>
    </location>
</feature>
<gene>
    <name evidence="2" type="ORF">XELAEV_18042990mg</name>
</gene>
<sequence length="80" mass="7999">MGAAHIPFLVPNSMLGNMLLATGAGSPGTWVGQLVCRKVDECPVISATSPPNGGTTGGSRGCERARTHTPSGPPGSDACH</sequence>
<organism evidence="2 3">
    <name type="scientific">Xenopus laevis</name>
    <name type="common">African clawed frog</name>
    <dbReference type="NCBI Taxonomy" id="8355"/>
    <lineage>
        <taxon>Eukaryota</taxon>
        <taxon>Metazoa</taxon>
        <taxon>Chordata</taxon>
        <taxon>Craniata</taxon>
        <taxon>Vertebrata</taxon>
        <taxon>Euteleostomi</taxon>
        <taxon>Amphibia</taxon>
        <taxon>Batrachia</taxon>
        <taxon>Anura</taxon>
        <taxon>Pipoidea</taxon>
        <taxon>Pipidae</taxon>
        <taxon>Xenopodinae</taxon>
        <taxon>Xenopus</taxon>
        <taxon>Xenopus</taxon>
    </lineage>
</organism>
<dbReference type="EMBL" id="CM004481">
    <property type="protein sequence ID" value="OCT66737.1"/>
    <property type="molecule type" value="Genomic_DNA"/>
</dbReference>
<evidence type="ECO:0000313" key="2">
    <source>
        <dbReference type="EMBL" id="OCT66737.1"/>
    </source>
</evidence>
<proteinExistence type="predicted"/>
<dbReference type="AlphaFoldDB" id="A0A974H6M0"/>
<reference evidence="3" key="1">
    <citation type="journal article" date="2016" name="Nature">
        <title>Genome evolution in the allotetraploid frog Xenopus laevis.</title>
        <authorList>
            <person name="Session A.M."/>
            <person name="Uno Y."/>
            <person name="Kwon T."/>
            <person name="Chapman J.A."/>
            <person name="Toyoda A."/>
            <person name="Takahashi S."/>
            <person name="Fukui A."/>
            <person name="Hikosaka A."/>
            <person name="Suzuki A."/>
            <person name="Kondo M."/>
            <person name="van Heeringen S.J."/>
            <person name="Quigley I."/>
            <person name="Heinz S."/>
            <person name="Ogino H."/>
            <person name="Ochi H."/>
            <person name="Hellsten U."/>
            <person name="Lyons J.B."/>
            <person name="Simakov O."/>
            <person name="Putnam N."/>
            <person name="Stites J."/>
            <person name="Kuroki Y."/>
            <person name="Tanaka T."/>
            <person name="Michiue T."/>
            <person name="Watanabe M."/>
            <person name="Bogdanovic O."/>
            <person name="Lister R."/>
            <person name="Georgiou G."/>
            <person name="Paranjpe S.S."/>
            <person name="van Kruijsbergen I."/>
            <person name="Shu S."/>
            <person name="Carlson J."/>
            <person name="Kinoshita T."/>
            <person name="Ohta Y."/>
            <person name="Mawaribuchi S."/>
            <person name="Jenkins J."/>
            <person name="Grimwood J."/>
            <person name="Schmutz J."/>
            <person name="Mitros T."/>
            <person name="Mozaffari S.V."/>
            <person name="Suzuki Y."/>
            <person name="Haramoto Y."/>
            <person name="Yamamoto T.S."/>
            <person name="Takagi C."/>
            <person name="Heald R."/>
            <person name="Miller K."/>
            <person name="Haudenschild C."/>
            <person name="Kitzman J."/>
            <person name="Nakayama T."/>
            <person name="Izutsu Y."/>
            <person name="Robert J."/>
            <person name="Fortriede J."/>
            <person name="Burns K."/>
            <person name="Lotay V."/>
            <person name="Karimi K."/>
            <person name="Yasuoka Y."/>
            <person name="Dichmann D.S."/>
            <person name="Flajnik M.F."/>
            <person name="Houston D.W."/>
            <person name="Shendure J."/>
            <person name="DuPasquier L."/>
            <person name="Vize P.D."/>
            <person name="Zorn A.M."/>
            <person name="Ito M."/>
            <person name="Marcotte E.M."/>
            <person name="Wallingford J.B."/>
            <person name="Ito Y."/>
            <person name="Asashima M."/>
            <person name="Ueno N."/>
            <person name="Matsuda Y."/>
            <person name="Veenstra G.J."/>
            <person name="Fujiyama A."/>
            <person name="Harland R.M."/>
            <person name="Taira M."/>
            <person name="Rokhsar D.S."/>
        </authorList>
    </citation>
    <scope>NUCLEOTIDE SEQUENCE [LARGE SCALE GENOMIC DNA]</scope>
    <source>
        <strain evidence="3">J</strain>
    </source>
</reference>
<dbReference type="Proteomes" id="UP000694892">
    <property type="component" value="Chromosome 8S"/>
</dbReference>
<evidence type="ECO:0000256" key="1">
    <source>
        <dbReference type="SAM" id="MobiDB-lite"/>
    </source>
</evidence>
<evidence type="ECO:0000313" key="3">
    <source>
        <dbReference type="Proteomes" id="UP000694892"/>
    </source>
</evidence>